<evidence type="ECO:0000256" key="5">
    <source>
        <dbReference type="ARBA" id="ARBA00020261"/>
    </source>
</evidence>
<proteinExistence type="inferred from homology"/>
<evidence type="ECO:0000256" key="9">
    <source>
        <dbReference type="ARBA" id="ARBA00022701"/>
    </source>
</evidence>
<dbReference type="GO" id="GO:0051010">
    <property type="term" value="F:microtubule plus-end binding"/>
    <property type="evidence" value="ECO:0007669"/>
    <property type="project" value="TreeGrafter"/>
</dbReference>
<organism evidence="18 19">
    <name type="scientific">Hydnum rufescens UP504</name>
    <dbReference type="NCBI Taxonomy" id="1448309"/>
    <lineage>
        <taxon>Eukaryota</taxon>
        <taxon>Fungi</taxon>
        <taxon>Dikarya</taxon>
        <taxon>Basidiomycota</taxon>
        <taxon>Agaricomycotina</taxon>
        <taxon>Agaricomycetes</taxon>
        <taxon>Cantharellales</taxon>
        <taxon>Hydnaceae</taxon>
        <taxon>Hydnum</taxon>
    </lineage>
</organism>
<dbReference type="GO" id="GO:0072686">
    <property type="term" value="C:mitotic spindle"/>
    <property type="evidence" value="ECO:0007669"/>
    <property type="project" value="InterPro"/>
</dbReference>
<dbReference type="EMBL" id="MU129177">
    <property type="protein sequence ID" value="KAF9505033.1"/>
    <property type="molecule type" value="Genomic_DNA"/>
</dbReference>
<sequence length="100" mass="11044">MTSQPEDDSDFFERERARLIVEISSGFETLLSEQNTLNQKLDQVREVGGEFSTVATLWSHFHELMREQELVASELSKSVGGGYAGSGSHLVGKPVTNANE</sequence>
<evidence type="ECO:0000256" key="15">
    <source>
        <dbReference type="ARBA" id="ARBA00023328"/>
    </source>
</evidence>
<evidence type="ECO:0000256" key="7">
    <source>
        <dbReference type="ARBA" id="ARBA00022490"/>
    </source>
</evidence>
<dbReference type="OrthoDB" id="5566853at2759"/>
<dbReference type="GO" id="GO:0044732">
    <property type="term" value="C:mitotic spindle pole body"/>
    <property type="evidence" value="ECO:0007669"/>
    <property type="project" value="TreeGrafter"/>
</dbReference>
<keyword evidence="7" id="KW-0963">Cytoplasm</keyword>
<keyword evidence="15" id="KW-0137">Centromere</keyword>
<dbReference type="AlphaFoldDB" id="A0A9P6AG17"/>
<keyword evidence="6" id="KW-0158">Chromosome</keyword>
<protein>
    <recommendedName>
        <fullName evidence="5">DASH complex subunit DAD1</fullName>
    </recommendedName>
    <alternativeName>
        <fullName evidence="16">Outer kinetochore protein DAD1</fullName>
    </alternativeName>
</protein>
<evidence type="ECO:0000256" key="13">
    <source>
        <dbReference type="ARBA" id="ARBA00023242"/>
    </source>
</evidence>
<keyword evidence="8" id="KW-0132">Cell division</keyword>
<evidence type="ECO:0000256" key="8">
    <source>
        <dbReference type="ARBA" id="ARBA00022618"/>
    </source>
</evidence>
<comment type="subcellular location">
    <subcellularLocation>
        <location evidence="3">Chromosome</location>
        <location evidence="3">Centromere</location>
        <location evidence="3">Kinetochore</location>
    </subcellularLocation>
    <subcellularLocation>
        <location evidence="2">Cytoplasm</location>
        <location evidence="2">Cytoskeleton</location>
        <location evidence="2">Spindle</location>
    </subcellularLocation>
    <subcellularLocation>
        <location evidence="1">Nucleus</location>
    </subcellularLocation>
</comment>
<keyword evidence="9" id="KW-0493">Microtubule</keyword>
<gene>
    <name evidence="18" type="ORF">BS47DRAFT_579875</name>
</gene>
<keyword evidence="10" id="KW-0498">Mitosis</keyword>
<evidence type="ECO:0000256" key="14">
    <source>
        <dbReference type="ARBA" id="ARBA00023306"/>
    </source>
</evidence>
<evidence type="ECO:0000256" key="3">
    <source>
        <dbReference type="ARBA" id="ARBA00004629"/>
    </source>
</evidence>
<name>A0A9P6AG17_9AGAM</name>
<dbReference type="PANTHER" id="PTHR28025">
    <property type="entry name" value="DASH COMPLEX SUBUNIT DAD1"/>
    <property type="match status" value="1"/>
</dbReference>
<keyword evidence="13" id="KW-0539">Nucleus</keyword>
<comment type="caution">
    <text evidence="18">The sequence shown here is derived from an EMBL/GenBank/DDBJ whole genome shotgun (WGS) entry which is preliminary data.</text>
</comment>
<evidence type="ECO:0000256" key="4">
    <source>
        <dbReference type="ARBA" id="ARBA00010146"/>
    </source>
</evidence>
<dbReference type="GO" id="GO:0005876">
    <property type="term" value="C:spindle microtubule"/>
    <property type="evidence" value="ECO:0007669"/>
    <property type="project" value="TreeGrafter"/>
</dbReference>
<comment type="similarity">
    <text evidence="4">Belongs to the DASH complex DAD1 family.</text>
</comment>
<keyword evidence="12" id="KW-0206">Cytoskeleton</keyword>
<dbReference type="Pfam" id="PF08649">
    <property type="entry name" value="DASH_Dad1"/>
    <property type="match status" value="1"/>
</dbReference>
<evidence type="ECO:0000313" key="19">
    <source>
        <dbReference type="Proteomes" id="UP000886523"/>
    </source>
</evidence>
<evidence type="ECO:0000256" key="17">
    <source>
        <dbReference type="SAM" id="MobiDB-lite"/>
    </source>
</evidence>
<accession>A0A9P6AG17</accession>
<dbReference type="InterPro" id="IPR013958">
    <property type="entry name" value="DASH_Dad1"/>
</dbReference>
<evidence type="ECO:0000256" key="10">
    <source>
        <dbReference type="ARBA" id="ARBA00022776"/>
    </source>
</evidence>
<evidence type="ECO:0000313" key="18">
    <source>
        <dbReference type="EMBL" id="KAF9505033.1"/>
    </source>
</evidence>
<evidence type="ECO:0000256" key="6">
    <source>
        <dbReference type="ARBA" id="ARBA00022454"/>
    </source>
</evidence>
<keyword evidence="11" id="KW-0995">Kinetochore</keyword>
<evidence type="ECO:0000256" key="2">
    <source>
        <dbReference type="ARBA" id="ARBA00004186"/>
    </source>
</evidence>
<evidence type="ECO:0000256" key="16">
    <source>
        <dbReference type="ARBA" id="ARBA00030566"/>
    </source>
</evidence>
<feature type="region of interest" description="Disordered" evidence="17">
    <location>
        <begin position="81"/>
        <end position="100"/>
    </location>
</feature>
<evidence type="ECO:0000256" key="12">
    <source>
        <dbReference type="ARBA" id="ARBA00023212"/>
    </source>
</evidence>
<evidence type="ECO:0000256" key="1">
    <source>
        <dbReference type="ARBA" id="ARBA00004123"/>
    </source>
</evidence>
<reference evidence="18" key="1">
    <citation type="journal article" date="2020" name="Nat. Commun.">
        <title>Large-scale genome sequencing of mycorrhizal fungi provides insights into the early evolution of symbiotic traits.</title>
        <authorList>
            <person name="Miyauchi S."/>
            <person name="Kiss E."/>
            <person name="Kuo A."/>
            <person name="Drula E."/>
            <person name="Kohler A."/>
            <person name="Sanchez-Garcia M."/>
            <person name="Morin E."/>
            <person name="Andreopoulos B."/>
            <person name="Barry K.W."/>
            <person name="Bonito G."/>
            <person name="Buee M."/>
            <person name="Carver A."/>
            <person name="Chen C."/>
            <person name="Cichocki N."/>
            <person name="Clum A."/>
            <person name="Culley D."/>
            <person name="Crous P.W."/>
            <person name="Fauchery L."/>
            <person name="Girlanda M."/>
            <person name="Hayes R.D."/>
            <person name="Keri Z."/>
            <person name="LaButti K."/>
            <person name="Lipzen A."/>
            <person name="Lombard V."/>
            <person name="Magnuson J."/>
            <person name="Maillard F."/>
            <person name="Murat C."/>
            <person name="Nolan M."/>
            <person name="Ohm R.A."/>
            <person name="Pangilinan J."/>
            <person name="Pereira M.F."/>
            <person name="Perotto S."/>
            <person name="Peter M."/>
            <person name="Pfister S."/>
            <person name="Riley R."/>
            <person name="Sitrit Y."/>
            <person name="Stielow J.B."/>
            <person name="Szollosi G."/>
            <person name="Zifcakova L."/>
            <person name="Stursova M."/>
            <person name="Spatafora J.W."/>
            <person name="Tedersoo L."/>
            <person name="Vaario L.M."/>
            <person name="Yamada A."/>
            <person name="Yan M."/>
            <person name="Wang P."/>
            <person name="Xu J."/>
            <person name="Bruns T."/>
            <person name="Baldrian P."/>
            <person name="Vilgalys R."/>
            <person name="Dunand C."/>
            <person name="Henrissat B."/>
            <person name="Grigoriev I.V."/>
            <person name="Hibbett D."/>
            <person name="Nagy L.G."/>
            <person name="Martin F.M."/>
        </authorList>
    </citation>
    <scope>NUCLEOTIDE SEQUENCE</scope>
    <source>
        <strain evidence="18">UP504</strain>
    </source>
</reference>
<dbReference type="GO" id="GO:0042729">
    <property type="term" value="C:DASH complex"/>
    <property type="evidence" value="ECO:0007669"/>
    <property type="project" value="InterPro"/>
</dbReference>
<keyword evidence="14" id="KW-0131">Cell cycle</keyword>
<dbReference type="PANTHER" id="PTHR28025:SF1">
    <property type="entry name" value="DASH COMPLEX SUBUNIT DAD1"/>
    <property type="match status" value="1"/>
</dbReference>
<dbReference type="GO" id="GO:0051301">
    <property type="term" value="P:cell division"/>
    <property type="evidence" value="ECO:0007669"/>
    <property type="project" value="UniProtKB-KW"/>
</dbReference>
<keyword evidence="19" id="KW-1185">Reference proteome</keyword>
<dbReference type="Proteomes" id="UP000886523">
    <property type="component" value="Unassembled WGS sequence"/>
</dbReference>
<evidence type="ECO:0000256" key="11">
    <source>
        <dbReference type="ARBA" id="ARBA00022838"/>
    </source>
</evidence>